<keyword evidence="2" id="KW-0472">Membrane</keyword>
<feature type="transmembrane region" description="Helical" evidence="2">
    <location>
        <begin position="237"/>
        <end position="254"/>
    </location>
</feature>
<feature type="transmembrane region" description="Helical" evidence="2">
    <location>
        <begin position="164"/>
        <end position="186"/>
    </location>
</feature>
<gene>
    <name evidence="4" type="ORF">D7Y13_11525</name>
</gene>
<feature type="signal peptide" evidence="3">
    <location>
        <begin position="1"/>
        <end position="30"/>
    </location>
</feature>
<evidence type="ECO:0000313" key="5">
    <source>
        <dbReference type="Proteomes" id="UP000278907"/>
    </source>
</evidence>
<dbReference type="Proteomes" id="UP000278907">
    <property type="component" value="Unassembled WGS sequence"/>
</dbReference>
<name>A0ABX9QMI6_9BACT</name>
<protein>
    <submittedName>
        <fullName evidence="4">Uncharacterized protein</fullName>
    </submittedName>
</protein>
<feature type="chain" id="PRO_5047546557" evidence="3">
    <location>
        <begin position="31"/>
        <end position="261"/>
    </location>
</feature>
<accession>A0ABX9QMI6</accession>
<keyword evidence="5" id="KW-1185">Reference proteome</keyword>
<dbReference type="EMBL" id="RAWI01000065">
    <property type="protein sequence ID" value="RKI11182.1"/>
    <property type="molecule type" value="Genomic_DNA"/>
</dbReference>
<proteinExistence type="predicted"/>
<comment type="caution">
    <text evidence="4">The sequence shown here is derived from an EMBL/GenBank/DDBJ whole genome shotgun (WGS) entry which is preliminary data.</text>
</comment>
<sequence>MKRRGKGRAWDRGVRALLMGSLLGAPVALAVEQAPEVPPAQDGARAPESLAEPPPPLEPTASDVPFMDTVTPPPAVPPRVLRPFIPHGEPDTNAKLSGGTIAAHAGLTLLPLASVWTATRVGGDTRLGATAAEAAAGTLLASLPGRFLFVHPSYPQGRWLELEVGAFGAAFVVTPPIAALGTWGMGEVAFGASEQRGHAYLGALGGATAGMLLGIAAHEGLKHLAGSSERLATLRSYLAFSLIGTGATVGYQWSRTPTQRR</sequence>
<evidence type="ECO:0000256" key="3">
    <source>
        <dbReference type="SAM" id="SignalP"/>
    </source>
</evidence>
<evidence type="ECO:0000256" key="1">
    <source>
        <dbReference type="SAM" id="MobiDB-lite"/>
    </source>
</evidence>
<feature type="transmembrane region" description="Helical" evidence="2">
    <location>
        <begin position="198"/>
        <end position="217"/>
    </location>
</feature>
<feature type="region of interest" description="Disordered" evidence="1">
    <location>
        <begin position="35"/>
        <end position="73"/>
    </location>
</feature>
<keyword evidence="2" id="KW-1133">Transmembrane helix</keyword>
<keyword evidence="3" id="KW-0732">Signal</keyword>
<evidence type="ECO:0000313" key="4">
    <source>
        <dbReference type="EMBL" id="RKI11182.1"/>
    </source>
</evidence>
<keyword evidence="2" id="KW-0812">Transmembrane</keyword>
<evidence type="ECO:0000256" key="2">
    <source>
        <dbReference type="SAM" id="Phobius"/>
    </source>
</evidence>
<organism evidence="4 5">
    <name type="scientific">Corallococcus praedator</name>
    <dbReference type="NCBI Taxonomy" id="2316724"/>
    <lineage>
        <taxon>Bacteria</taxon>
        <taxon>Pseudomonadati</taxon>
        <taxon>Myxococcota</taxon>
        <taxon>Myxococcia</taxon>
        <taxon>Myxococcales</taxon>
        <taxon>Cystobacterineae</taxon>
        <taxon>Myxococcaceae</taxon>
        <taxon>Corallococcus</taxon>
    </lineage>
</organism>
<dbReference type="RefSeq" id="WP_120583940.1">
    <property type="nucleotide sequence ID" value="NZ_RAWI01000065.1"/>
</dbReference>
<reference evidence="4 5" key="1">
    <citation type="submission" date="2018-09" db="EMBL/GenBank/DDBJ databases">
        <authorList>
            <person name="Livingstone P.G."/>
            <person name="Whitworth D.E."/>
        </authorList>
    </citation>
    <scope>NUCLEOTIDE SEQUENCE [LARGE SCALE GENOMIC DNA]</scope>
    <source>
        <strain evidence="4 5">CA031B</strain>
    </source>
</reference>